<dbReference type="InterPro" id="IPR017946">
    <property type="entry name" value="PLC-like_Pdiesterase_TIM-brl"/>
</dbReference>
<evidence type="ECO:0000256" key="1">
    <source>
        <dbReference type="SAM" id="Phobius"/>
    </source>
</evidence>
<name>A0A9P9ATA1_9HYPO</name>
<dbReference type="Proteomes" id="UP000777438">
    <property type="component" value="Unassembled WGS sequence"/>
</dbReference>
<dbReference type="InterPro" id="IPR051057">
    <property type="entry name" value="PI-PLC_domain"/>
</dbReference>
<dbReference type="OrthoDB" id="1046782at2759"/>
<dbReference type="CDD" id="cd08586">
    <property type="entry name" value="PI-PLCc_BcPLC_like"/>
    <property type="match status" value="1"/>
</dbReference>
<accession>A0A9P9ATA1</accession>
<dbReference type="AlphaFoldDB" id="A0A9P9ATA1"/>
<organism evidence="3 4">
    <name type="scientific">Thelonectria olida</name>
    <dbReference type="NCBI Taxonomy" id="1576542"/>
    <lineage>
        <taxon>Eukaryota</taxon>
        <taxon>Fungi</taxon>
        <taxon>Dikarya</taxon>
        <taxon>Ascomycota</taxon>
        <taxon>Pezizomycotina</taxon>
        <taxon>Sordariomycetes</taxon>
        <taxon>Hypocreomycetidae</taxon>
        <taxon>Hypocreales</taxon>
        <taxon>Nectriaceae</taxon>
        <taxon>Thelonectria</taxon>
    </lineage>
</organism>
<dbReference type="Gene3D" id="3.20.20.190">
    <property type="entry name" value="Phosphatidylinositol (PI) phosphodiesterase"/>
    <property type="match status" value="1"/>
</dbReference>
<evidence type="ECO:0000313" key="4">
    <source>
        <dbReference type="Proteomes" id="UP000777438"/>
    </source>
</evidence>
<dbReference type="InterPro" id="IPR000909">
    <property type="entry name" value="PLipase_C_PInositol-sp_X_dom"/>
</dbReference>
<protein>
    <submittedName>
        <fullName evidence="3">PLC-like phosphodiesterase</fullName>
    </submittedName>
</protein>
<dbReference type="SMART" id="SM00148">
    <property type="entry name" value="PLCXc"/>
    <property type="match status" value="1"/>
</dbReference>
<evidence type="ECO:0000313" key="3">
    <source>
        <dbReference type="EMBL" id="KAH6890607.1"/>
    </source>
</evidence>
<keyword evidence="1" id="KW-0812">Transmembrane</keyword>
<gene>
    <name evidence="3" type="ORF">B0T10DRAFT_324026</name>
</gene>
<keyword evidence="1" id="KW-1133">Transmembrane helix</keyword>
<feature type="domain" description="Phosphatidylinositol-specific phospholipase C X" evidence="2">
    <location>
        <begin position="92"/>
        <end position="239"/>
    </location>
</feature>
<keyword evidence="1" id="KW-0472">Membrane</keyword>
<dbReference type="PANTHER" id="PTHR13593">
    <property type="match status" value="1"/>
</dbReference>
<feature type="transmembrane region" description="Helical" evidence="1">
    <location>
        <begin position="32"/>
        <end position="51"/>
    </location>
</feature>
<dbReference type="SUPFAM" id="SSF51695">
    <property type="entry name" value="PLC-like phosphodiesterases"/>
    <property type="match status" value="1"/>
</dbReference>
<dbReference type="EMBL" id="JAGPYM010000009">
    <property type="protein sequence ID" value="KAH6890607.1"/>
    <property type="molecule type" value="Genomic_DNA"/>
</dbReference>
<comment type="caution">
    <text evidence="3">The sequence shown here is derived from an EMBL/GenBank/DDBJ whole genome shotgun (WGS) entry which is preliminary data.</text>
</comment>
<dbReference type="PROSITE" id="PS50007">
    <property type="entry name" value="PIPLC_X_DOMAIN"/>
    <property type="match status" value="1"/>
</dbReference>
<sequence>MPSIAGLSGLARRLLHGSGPRPHYHSSHLRRFPVLITAAVVFVMALFYLLLSLAPCMVWGVCYHGYQSAFSFDAGLAHHPNWMAALPDDVLLSDLSIPGTHDTMTYDIGSERLQCQNWNLSMQLDAGLRYFDIRARLQDNELQIYHANGYTGFSFTNVLLAMFEFLDANPSEAIIMRLKQEGPPIGGKNTITFEDAFNKYRQKDPLTSSGAVDHLYLYNRTSPLPTLGDLRSRIFLLQQFPEEHGPYGLEWEGKQMALEDYWIIPDIYHLSDKWTAIRDALELAATAAQDNELLYLAHVSASVGVLPIEAAAGPLNRTMAGMNDMTGQWIEDFEENPDTTRTGVVILDFPGQRLINAILRWNEPLKHKARRSTSRTYWWSWTVDYPSKCW</sequence>
<proteinExistence type="predicted"/>
<dbReference type="GO" id="GO:0008081">
    <property type="term" value="F:phosphoric diester hydrolase activity"/>
    <property type="evidence" value="ECO:0007669"/>
    <property type="project" value="InterPro"/>
</dbReference>
<evidence type="ECO:0000259" key="2">
    <source>
        <dbReference type="SMART" id="SM00148"/>
    </source>
</evidence>
<keyword evidence="4" id="KW-1185">Reference proteome</keyword>
<dbReference type="PANTHER" id="PTHR13593:SF113">
    <property type="entry name" value="SI:DKEY-266F7.9"/>
    <property type="match status" value="1"/>
</dbReference>
<dbReference type="GO" id="GO:0006629">
    <property type="term" value="P:lipid metabolic process"/>
    <property type="evidence" value="ECO:0007669"/>
    <property type="project" value="InterPro"/>
</dbReference>
<dbReference type="Pfam" id="PF00388">
    <property type="entry name" value="PI-PLC-X"/>
    <property type="match status" value="1"/>
</dbReference>
<reference evidence="3 4" key="1">
    <citation type="journal article" date="2021" name="Nat. Commun.">
        <title>Genetic determinants of endophytism in the Arabidopsis root mycobiome.</title>
        <authorList>
            <person name="Mesny F."/>
            <person name="Miyauchi S."/>
            <person name="Thiergart T."/>
            <person name="Pickel B."/>
            <person name="Atanasova L."/>
            <person name="Karlsson M."/>
            <person name="Huettel B."/>
            <person name="Barry K.W."/>
            <person name="Haridas S."/>
            <person name="Chen C."/>
            <person name="Bauer D."/>
            <person name="Andreopoulos W."/>
            <person name="Pangilinan J."/>
            <person name="LaButti K."/>
            <person name="Riley R."/>
            <person name="Lipzen A."/>
            <person name="Clum A."/>
            <person name="Drula E."/>
            <person name="Henrissat B."/>
            <person name="Kohler A."/>
            <person name="Grigoriev I.V."/>
            <person name="Martin F.M."/>
            <person name="Hacquard S."/>
        </authorList>
    </citation>
    <scope>NUCLEOTIDE SEQUENCE [LARGE SCALE GENOMIC DNA]</scope>
    <source>
        <strain evidence="3 4">MPI-CAGE-CH-0241</strain>
    </source>
</reference>